<comment type="caution">
    <text evidence="9">The sequence shown here is derived from an EMBL/GenBank/DDBJ whole genome shotgun (WGS) entry which is preliminary data.</text>
</comment>
<evidence type="ECO:0000256" key="1">
    <source>
        <dbReference type="ARBA" id="ARBA00004651"/>
    </source>
</evidence>
<sequence>MHMGDFMLSPTVGGTMITAAVGTAAVSIKEVRDMDEKKIPLMGVISAFVFAAQMINFTIPGTGSSGHLAGAIMLSILLGPYAGFLSIAAILLIQALFFADGGLLAYGCNVINMGFFACFIAYPLIYRTITKKGMTRTRLMTGSILSSVAALQMGAFSVVIQTLLSGKTELPFAQFALAMQGIHLAIGAVEGVVTAAVVSFVWKVRPDIINTESSEKSKKQGYKSVIVGFLVAALLLAGGISLFASANPDGLEWSIGKVAGDKEIKGETRVHKSLEKAQQDIAVLPDYSFKKQENAGESMGTVVSGLVGSGITVGLVLVAGYLIKLIKRKKAK</sequence>
<feature type="domain" description="PDGLE" evidence="8">
    <location>
        <begin position="224"/>
        <end position="324"/>
    </location>
</feature>
<feature type="transmembrane region" description="Helical" evidence="7">
    <location>
        <begin position="40"/>
        <end position="59"/>
    </location>
</feature>
<dbReference type="InterPro" id="IPR025937">
    <property type="entry name" value="PDGLE_dom"/>
</dbReference>
<evidence type="ECO:0000313" key="10">
    <source>
        <dbReference type="Proteomes" id="UP000016860"/>
    </source>
</evidence>
<dbReference type="EMBL" id="ATAY01000030">
    <property type="protein sequence ID" value="EPR12187.1"/>
    <property type="molecule type" value="Genomic_DNA"/>
</dbReference>
<keyword evidence="5 7" id="KW-1133">Transmembrane helix</keyword>
<comment type="subcellular location">
    <subcellularLocation>
        <location evidence="1">Cell membrane</location>
        <topology evidence="1">Multi-pass membrane protein</topology>
    </subcellularLocation>
</comment>
<dbReference type="GO" id="GO:0005886">
    <property type="term" value="C:plasma membrane"/>
    <property type="evidence" value="ECO:0007669"/>
    <property type="project" value="UniProtKB-SubCell"/>
</dbReference>
<dbReference type="Pfam" id="PF01891">
    <property type="entry name" value="CbiM"/>
    <property type="match status" value="1"/>
</dbReference>
<evidence type="ECO:0000256" key="2">
    <source>
        <dbReference type="ARBA" id="ARBA00022448"/>
    </source>
</evidence>
<protein>
    <submittedName>
        <fullName evidence="9">Cobalamin biosynthesis protein CbiM</fullName>
    </submittedName>
</protein>
<dbReference type="RefSeq" id="WP_020815428.1">
    <property type="nucleotide sequence ID" value="NZ_ATAY01000030.1"/>
</dbReference>
<keyword evidence="2" id="KW-0813">Transport</keyword>
<accession>U4R277</accession>
<dbReference type="PANTHER" id="PTHR34229:SF1">
    <property type="entry name" value="METAL TRANSPORT PROTEIN HI_1621-RELATED"/>
    <property type="match status" value="1"/>
</dbReference>
<dbReference type="Pfam" id="PF13190">
    <property type="entry name" value="PDGLE"/>
    <property type="match status" value="1"/>
</dbReference>
<feature type="transmembrane region" description="Helical" evidence="7">
    <location>
        <begin position="71"/>
        <end position="97"/>
    </location>
</feature>
<dbReference type="InterPro" id="IPR002751">
    <property type="entry name" value="CbiM/NikMN"/>
</dbReference>
<feature type="transmembrane region" description="Helical" evidence="7">
    <location>
        <begin position="184"/>
        <end position="204"/>
    </location>
</feature>
<dbReference type="STRING" id="1330534.L323_09445"/>
<dbReference type="PANTHER" id="PTHR34229">
    <property type="entry name" value="METAL TRANSPORT PROTEIN HI_1621-RELATED"/>
    <property type="match status" value="1"/>
</dbReference>
<evidence type="ECO:0000256" key="5">
    <source>
        <dbReference type="ARBA" id="ARBA00022989"/>
    </source>
</evidence>
<evidence type="ECO:0000256" key="6">
    <source>
        <dbReference type="ARBA" id="ARBA00023136"/>
    </source>
</evidence>
<feature type="transmembrane region" description="Helical" evidence="7">
    <location>
        <begin position="103"/>
        <end position="124"/>
    </location>
</feature>
<feature type="transmembrane region" description="Helical" evidence="7">
    <location>
        <begin position="225"/>
        <end position="244"/>
    </location>
</feature>
<evidence type="ECO:0000256" key="3">
    <source>
        <dbReference type="ARBA" id="ARBA00022475"/>
    </source>
</evidence>
<feature type="transmembrane region" description="Helical" evidence="7">
    <location>
        <begin position="302"/>
        <end position="323"/>
    </location>
</feature>
<dbReference type="AlphaFoldDB" id="U4R277"/>
<gene>
    <name evidence="9" type="ORF">L323_09445</name>
</gene>
<keyword evidence="6 7" id="KW-0472">Membrane</keyword>
<evidence type="ECO:0000259" key="8">
    <source>
        <dbReference type="Pfam" id="PF13190"/>
    </source>
</evidence>
<dbReference type="OrthoDB" id="5395048at2"/>
<name>U4R277_9FIRM</name>
<keyword evidence="4 7" id="KW-0812">Transmembrane</keyword>
<evidence type="ECO:0000256" key="4">
    <source>
        <dbReference type="ARBA" id="ARBA00022692"/>
    </source>
</evidence>
<dbReference type="Proteomes" id="UP000016860">
    <property type="component" value="Unassembled WGS sequence"/>
</dbReference>
<reference evidence="9 10" key="1">
    <citation type="journal article" date="2013" name="Genome Announc.">
        <title>Draft Genome Sequence of the Cellulolytic Bacterium Clostridium papyrosolvens C7 (ATCC 700395).</title>
        <authorList>
            <person name="Zepeda V."/>
            <person name="Dassa B."/>
            <person name="Borovok I."/>
            <person name="Lamed R."/>
            <person name="Bayer E.A."/>
            <person name="Cate J.H."/>
        </authorList>
    </citation>
    <scope>NUCLEOTIDE SEQUENCE [LARGE SCALE GENOMIC DNA]</scope>
    <source>
        <strain evidence="9 10">C7</strain>
    </source>
</reference>
<feature type="transmembrane region" description="Helical" evidence="7">
    <location>
        <begin position="144"/>
        <end position="164"/>
    </location>
</feature>
<dbReference type="GO" id="GO:0000041">
    <property type="term" value="P:transition metal ion transport"/>
    <property type="evidence" value="ECO:0007669"/>
    <property type="project" value="InterPro"/>
</dbReference>
<evidence type="ECO:0000256" key="7">
    <source>
        <dbReference type="SAM" id="Phobius"/>
    </source>
</evidence>
<dbReference type="Gene3D" id="1.10.1760.20">
    <property type="match status" value="1"/>
</dbReference>
<keyword evidence="3" id="KW-1003">Cell membrane</keyword>
<organism evidence="9 10">
    <name type="scientific">Ruminiclostridium papyrosolvens C7</name>
    <dbReference type="NCBI Taxonomy" id="1330534"/>
    <lineage>
        <taxon>Bacteria</taxon>
        <taxon>Bacillati</taxon>
        <taxon>Bacillota</taxon>
        <taxon>Clostridia</taxon>
        <taxon>Eubacteriales</taxon>
        <taxon>Oscillospiraceae</taxon>
        <taxon>Ruminiclostridium</taxon>
    </lineage>
</organism>
<evidence type="ECO:0000313" key="9">
    <source>
        <dbReference type="EMBL" id="EPR12187.1"/>
    </source>
</evidence>
<proteinExistence type="predicted"/>
<dbReference type="PATRIC" id="fig|1330534.3.peg.1881"/>